<protein>
    <recommendedName>
        <fullName evidence="3">PiggyBac transposable element-derived protein domain-containing protein</fullName>
    </recommendedName>
</protein>
<gene>
    <name evidence="1" type="ORF">QE152_g38546</name>
</gene>
<organism evidence="1 2">
    <name type="scientific">Popillia japonica</name>
    <name type="common">Japanese beetle</name>
    <dbReference type="NCBI Taxonomy" id="7064"/>
    <lineage>
        <taxon>Eukaryota</taxon>
        <taxon>Metazoa</taxon>
        <taxon>Ecdysozoa</taxon>
        <taxon>Arthropoda</taxon>
        <taxon>Hexapoda</taxon>
        <taxon>Insecta</taxon>
        <taxon>Pterygota</taxon>
        <taxon>Neoptera</taxon>
        <taxon>Endopterygota</taxon>
        <taxon>Coleoptera</taxon>
        <taxon>Polyphaga</taxon>
        <taxon>Scarabaeiformia</taxon>
        <taxon>Scarabaeidae</taxon>
        <taxon>Rutelinae</taxon>
        <taxon>Popillia</taxon>
    </lineage>
</organism>
<dbReference type="EMBL" id="JASPKY010000843">
    <property type="protein sequence ID" value="KAK9681132.1"/>
    <property type="molecule type" value="Genomic_DNA"/>
</dbReference>
<dbReference type="Proteomes" id="UP001458880">
    <property type="component" value="Unassembled WGS sequence"/>
</dbReference>
<evidence type="ECO:0000313" key="1">
    <source>
        <dbReference type="EMBL" id="KAK9681132.1"/>
    </source>
</evidence>
<evidence type="ECO:0000313" key="2">
    <source>
        <dbReference type="Proteomes" id="UP001458880"/>
    </source>
</evidence>
<evidence type="ECO:0008006" key="3">
    <source>
        <dbReference type="Google" id="ProtNLM"/>
    </source>
</evidence>
<proteinExistence type="predicted"/>
<reference evidence="1 2" key="1">
    <citation type="journal article" date="2024" name="BMC Genomics">
        <title>De novo assembly and annotation of Popillia japonica's genome with initial clues to its potential as an invasive pest.</title>
        <authorList>
            <person name="Cucini C."/>
            <person name="Boschi S."/>
            <person name="Funari R."/>
            <person name="Cardaioli E."/>
            <person name="Iannotti N."/>
            <person name="Marturano G."/>
            <person name="Paoli F."/>
            <person name="Bruttini M."/>
            <person name="Carapelli A."/>
            <person name="Frati F."/>
            <person name="Nardi F."/>
        </authorList>
    </citation>
    <scope>NUCLEOTIDE SEQUENCE [LARGE SCALE GENOMIC DNA]</scope>
    <source>
        <strain evidence="1">DMR45628</strain>
    </source>
</reference>
<comment type="caution">
    <text evidence="1">The sequence shown here is derived from an EMBL/GenBank/DDBJ whole genome shotgun (WGS) entry which is preliminary data.</text>
</comment>
<accession>A0AAW1HWJ7</accession>
<name>A0AAW1HWJ7_POPJA</name>
<keyword evidence="2" id="KW-1185">Reference proteome</keyword>
<sequence>MLVEAPIDIDIEALPVEFEDGVVVMEDDAGSPQIGSSDEPEHITEPLTMRAKNVTWKKKNLKIGEAAKMFTGNNILELSTPYAFFKYFFDDDLINKIISESMQHRKIQTNRPGLPVWI</sequence>
<dbReference type="AlphaFoldDB" id="A0AAW1HWJ7"/>